<dbReference type="EMBL" id="ACKZ01000029">
    <property type="protein sequence ID" value="EEW36460.1"/>
    <property type="molecule type" value="Genomic_DNA"/>
</dbReference>
<dbReference type="AlphaFoldDB" id="C8NIR3"/>
<reference evidence="1 2" key="1">
    <citation type="submission" date="2009-08" db="EMBL/GenBank/DDBJ databases">
        <authorList>
            <person name="Muzny D."/>
            <person name="Qin X."/>
            <person name="Deng J."/>
            <person name="Jiang H."/>
            <person name="Liu Y."/>
            <person name="Qu J."/>
            <person name="Song X.-Z."/>
            <person name="Zhang L."/>
            <person name="Thornton R."/>
            <person name="Coyle M."/>
            <person name="Francisco L."/>
            <person name="Jackson L."/>
            <person name="Javaid M."/>
            <person name="Korchina V."/>
            <person name="Kovar C."/>
            <person name="Mata R."/>
            <person name="Mathew T."/>
            <person name="Ngo R."/>
            <person name="Nguyen L."/>
            <person name="Nguyen N."/>
            <person name="Okwuonu G."/>
            <person name="Ongeri F."/>
            <person name="Pham C."/>
            <person name="Simmons D."/>
            <person name="Wilczek-Boney K."/>
            <person name="Hale W."/>
            <person name="Jakkamsetti A."/>
            <person name="Pham P."/>
            <person name="Ruth R."/>
            <person name="San Lucas F."/>
            <person name="Warren J."/>
            <person name="Zhang J."/>
            <person name="Zhao Z."/>
            <person name="Zhou C."/>
            <person name="Zhu D."/>
            <person name="Lee S."/>
            <person name="Bess C."/>
            <person name="Blankenburg K."/>
            <person name="Forbes L."/>
            <person name="Fu Q."/>
            <person name="Gubbala S."/>
            <person name="Hirani K."/>
            <person name="Jayaseelan J.C."/>
            <person name="Lara F."/>
            <person name="Munidasa M."/>
            <person name="Palculict T."/>
            <person name="Patil S."/>
            <person name="Pu L.-L."/>
            <person name="Saada N."/>
            <person name="Tang L."/>
            <person name="Weissenberger G."/>
            <person name="Zhu Y."/>
            <person name="Hemphill L."/>
            <person name="Shang Y."/>
            <person name="Youmans B."/>
            <person name="Ayvaz T."/>
            <person name="Ross M."/>
            <person name="Santibanez J."/>
            <person name="Aqrawi P."/>
            <person name="Gross S."/>
            <person name="Joshi V."/>
            <person name="Fowler G."/>
            <person name="Nazareth L."/>
            <person name="Reid J."/>
            <person name="Worley K."/>
            <person name="Petrosino J."/>
            <person name="Highlander S."/>
            <person name="Gibbs R."/>
        </authorList>
    </citation>
    <scope>NUCLEOTIDE SEQUENCE [LARGE SCALE GENOMIC DNA]</scope>
    <source>
        <strain evidence="1 2">ATCC 49175</strain>
    </source>
</reference>
<evidence type="ECO:0008006" key="3">
    <source>
        <dbReference type="Google" id="ProtNLM"/>
    </source>
</evidence>
<organism evidence="1 2">
    <name type="scientific">Granulicatella adiacens ATCC 49175</name>
    <dbReference type="NCBI Taxonomy" id="638301"/>
    <lineage>
        <taxon>Bacteria</taxon>
        <taxon>Bacillati</taxon>
        <taxon>Bacillota</taxon>
        <taxon>Bacilli</taxon>
        <taxon>Lactobacillales</taxon>
        <taxon>Carnobacteriaceae</taxon>
        <taxon>Granulicatella</taxon>
    </lineage>
</organism>
<comment type="caution">
    <text evidence="1">The sequence shown here is derived from an EMBL/GenBank/DDBJ whole genome shotgun (WGS) entry which is preliminary data.</text>
</comment>
<name>C8NIR3_9LACT</name>
<dbReference type="RefSeq" id="WP_005606430.1">
    <property type="nucleotide sequence ID" value="NZ_CP102283.1"/>
</dbReference>
<dbReference type="GeneID" id="78412433"/>
<evidence type="ECO:0000313" key="1">
    <source>
        <dbReference type="EMBL" id="EEW36460.1"/>
    </source>
</evidence>
<accession>C8NIR3</accession>
<evidence type="ECO:0000313" key="2">
    <source>
        <dbReference type="Proteomes" id="UP000005926"/>
    </source>
</evidence>
<sequence length="276" mass="30403">MGNKSDDFNQLLLTTLSKTTKLPFVKVSREEFLRQEFKGSEYLDVILKSGPQSVFTPEALRKRATKIINNTTKKTAFTSFVAGLPSNPITATLSGGADIVQYFGFSLNLAQQLAYLFGEDELFTGEFDELPEEAKARMIGYLGIMLGAGGAAALITKVSKNIAEKVGKKVVTTALTKTMWYPIMKKVGAFLGWKITKMSVGKTVTKVIPIIGGVFSGGLTYYTFKPSAERLANTFEKLLKGEFIEDEVSINDLSDDFKEYLESDEAIIDGEYTEVE</sequence>
<dbReference type="eggNOG" id="ENOG502ZBZ3">
    <property type="taxonomic scope" value="Bacteria"/>
</dbReference>
<protein>
    <recommendedName>
        <fullName evidence="3">Bacteriochlorophyll 4-vinyl reductase</fullName>
    </recommendedName>
</protein>
<dbReference type="Proteomes" id="UP000005926">
    <property type="component" value="Unassembled WGS sequence"/>
</dbReference>
<gene>
    <name evidence="1" type="ORF">HMPREF0444_1808</name>
</gene>
<dbReference type="HOGENOM" id="CLU_071994_1_0_9"/>
<keyword evidence="2" id="KW-1185">Reference proteome</keyword>
<proteinExistence type="predicted"/>